<evidence type="ECO:0000256" key="1">
    <source>
        <dbReference type="ARBA" id="ARBA00022448"/>
    </source>
</evidence>
<dbReference type="RefSeq" id="WP_015555962.1">
    <property type="nucleotide sequence ID" value="NC_021038.1"/>
</dbReference>
<dbReference type="InterPro" id="IPR015854">
    <property type="entry name" value="ABC_transpr_LolD-like"/>
</dbReference>
<dbReference type="KEGG" id="sbr:SY1_03140"/>
<evidence type="ECO:0000256" key="3">
    <source>
        <dbReference type="ARBA" id="ARBA00022840"/>
    </source>
</evidence>
<dbReference type="PANTHER" id="PTHR24220">
    <property type="entry name" value="IMPORT ATP-BINDING PROTEIN"/>
    <property type="match status" value="1"/>
</dbReference>
<proteinExistence type="predicted"/>
<gene>
    <name evidence="5" type="ORF">SY1_03140</name>
</gene>
<dbReference type="Gene3D" id="3.40.50.300">
    <property type="entry name" value="P-loop containing nucleotide triphosphate hydrolases"/>
    <property type="match status" value="1"/>
</dbReference>
<evidence type="ECO:0000256" key="2">
    <source>
        <dbReference type="ARBA" id="ARBA00022741"/>
    </source>
</evidence>
<keyword evidence="2" id="KW-0547">Nucleotide-binding</keyword>
<dbReference type="GO" id="GO:0005524">
    <property type="term" value="F:ATP binding"/>
    <property type="evidence" value="ECO:0007669"/>
    <property type="project" value="UniProtKB-KW"/>
</dbReference>
<evidence type="ECO:0000259" key="4">
    <source>
        <dbReference type="PROSITE" id="PS50893"/>
    </source>
</evidence>
<keyword evidence="1" id="KW-0813">Transport</keyword>
<dbReference type="Pfam" id="PF00005">
    <property type="entry name" value="ABC_tran"/>
    <property type="match status" value="1"/>
</dbReference>
<keyword evidence="6" id="KW-1185">Reference proteome</keyword>
<dbReference type="GO" id="GO:0016887">
    <property type="term" value="F:ATP hydrolysis activity"/>
    <property type="evidence" value="ECO:0007669"/>
    <property type="project" value="InterPro"/>
</dbReference>
<reference evidence="5 6" key="2">
    <citation type="submission" date="2010-03" db="EMBL/GenBank/DDBJ databases">
        <authorList>
            <person name="Pajon A."/>
        </authorList>
    </citation>
    <scope>NUCLEOTIDE SEQUENCE [LARGE SCALE GENOMIC DNA]</scope>
    <source>
        <strain evidence="5 6">SGP1</strain>
    </source>
</reference>
<evidence type="ECO:0000313" key="6">
    <source>
        <dbReference type="Proteomes" id="UP000008957"/>
    </source>
</evidence>
<name>A0AB94IVP4_9BACT</name>
<dbReference type="GO" id="GO:0022857">
    <property type="term" value="F:transmembrane transporter activity"/>
    <property type="evidence" value="ECO:0007669"/>
    <property type="project" value="TreeGrafter"/>
</dbReference>
<feature type="domain" description="ABC transporter" evidence="4">
    <location>
        <begin position="5"/>
        <end position="226"/>
    </location>
</feature>
<dbReference type="EMBL" id="FP929056">
    <property type="protein sequence ID" value="CBL27815.1"/>
    <property type="molecule type" value="Genomic_DNA"/>
</dbReference>
<dbReference type="Proteomes" id="UP000008957">
    <property type="component" value="Chromosome"/>
</dbReference>
<organism evidence="5 6">
    <name type="scientific">Fretibacterium fastidiosum</name>
    <dbReference type="NCBI Taxonomy" id="651822"/>
    <lineage>
        <taxon>Bacteria</taxon>
        <taxon>Thermotogati</taxon>
        <taxon>Synergistota</taxon>
        <taxon>Synergistia</taxon>
        <taxon>Synergistales</taxon>
        <taxon>Aminobacteriaceae</taxon>
        <taxon>Fretibacterium</taxon>
    </lineage>
</organism>
<sequence>MAPVLRLNDLCREYRRGGRRFLAVDHVSLDVEAGSCVSIIGRSGSGKSTLLNLAAGMLSPTAGSVELLGQNLADLEDARLSRLRCDAIGFIPQGPSALPGLTVLENVLLPFVLWPHGGDGEGAARLLLSRFGIEGLADAYPEDLSGGELRRALIARALVNRPSIVIADEPTSDLDAVSRRGVMECLAALQDDGTTLLVVSHDLDTLDFADRVYTMVDGRLTEGNGLS</sequence>
<dbReference type="InterPro" id="IPR003593">
    <property type="entry name" value="AAA+_ATPase"/>
</dbReference>
<dbReference type="InterPro" id="IPR027417">
    <property type="entry name" value="P-loop_NTPase"/>
</dbReference>
<dbReference type="PROSITE" id="PS50893">
    <property type="entry name" value="ABC_TRANSPORTER_2"/>
    <property type="match status" value="1"/>
</dbReference>
<protein>
    <submittedName>
        <fullName evidence="5">ABC-type antimicrobial peptide transport system, ATPase component</fullName>
    </submittedName>
</protein>
<accession>A0AB94IVP4</accession>
<dbReference type="CDD" id="cd03255">
    <property type="entry name" value="ABC_MJ0796_LolCDE_FtsE"/>
    <property type="match status" value="1"/>
</dbReference>
<dbReference type="InterPro" id="IPR003439">
    <property type="entry name" value="ABC_transporter-like_ATP-bd"/>
</dbReference>
<dbReference type="PROSITE" id="PS00211">
    <property type="entry name" value="ABC_TRANSPORTER_1"/>
    <property type="match status" value="1"/>
</dbReference>
<dbReference type="PANTHER" id="PTHR24220:SF662">
    <property type="entry name" value="ABC TRANSPORTER ATP-BINDING PROTEIN"/>
    <property type="match status" value="1"/>
</dbReference>
<keyword evidence="3" id="KW-0067">ATP-binding</keyword>
<dbReference type="AlphaFoldDB" id="A0AB94IVP4"/>
<dbReference type="InterPro" id="IPR017911">
    <property type="entry name" value="MacB-like_ATP-bd"/>
</dbReference>
<dbReference type="SMART" id="SM00382">
    <property type="entry name" value="AAA"/>
    <property type="match status" value="1"/>
</dbReference>
<reference evidence="6" key="1">
    <citation type="submission" date="2010-03" db="EMBL/GenBank/DDBJ databases">
        <title>The genome sequence of Synergistetes sp. SGP1.</title>
        <authorList>
            <consortium name="metaHIT consortium -- http://www.metahit.eu/"/>
            <person name="Pajon A."/>
            <person name="Turner K."/>
            <person name="Parkhill J."/>
            <person name="Wade W."/>
            <person name="Vartoukian S."/>
        </authorList>
    </citation>
    <scope>NUCLEOTIDE SEQUENCE [LARGE SCALE GENOMIC DNA]</scope>
    <source>
        <strain evidence="6">SGP1</strain>
    </source>
</reference>
<evidence type="ECO:0000313" key="5">
    <source>
        <dbReference type="EMBL" id="CBL27815.1"/>
    </source>
</evidence>
<dbReference type="InterPro" id="IPR017871">
    <property type="entry name" value="ABC_transporter-like_CS"/>
</dbReference>
<dbReference type="SUPFAM" id="SSF52540">
    <property type="entry name" value="P-loop containing nucleoside triphosphate hydrolases"/>
    <property type="match status" value="1"/>
</dbReference>
<dbReference type="GO" id="GO:0005886">
    <property type="term" value="C:plasma membrane"/>
    <property type="evidence" value="ECO:0007669"/>
    <property type="project" value="TreeGrafter"/>
</dbReference>